<keyword evidence="4" id="KW-0472">Membrane</keyword>
<dbReference type="Proteomes" id="UP001595190">
    <property type="component" value="Unassembled WGS sequence"/>
</dbReference>
<dbReference type="NCBIfam" id="NF041757">
    <property type="entry name" value="EfeO"/>
    <property type="match status" value="1"/>
</dbReference>
<dbReference type="PANTHER" id="PTHR39192:SF1">
    <property type="entry name" value="IRON UPTAKE SYSTEM COMPONENT EFEO"/>
    <property type="match status" value="1"/>
</dbReference>
<sequence length="389" mass="41977">MTAPRINYPAVGAGMLALIVAVGVGTYFLVAKPPGSETAKTGDTVAIAVTATACEPNELTVPEGRTTFAITNKSNRAMEWEILQGVMVVEERENIAPGFTQKLTAKLEPGDYEIACGLLTNPRGKLKVTALANAPKEVKPSLTQLIGPLAEYKVYVTLEVDDLTEATKAFTDAIKAGDLAKARELYAPTRQSYERIEPVAELFSDLDKSIDARADVFEKLEADPAFTGFHRLEYGLFKQGSTEGLAPFADKLQADVTELQNRISTLVVPPSKMVGGAAVLIEEVASNKISGEEDRYSRTDLWDFQANIDGARKIVELLAPLTTKADAARQKSIDDNFAAVNAILAKYRTPDGGFKSYDTLSQDDRVALQKPVTTLAESLSTLRGTLGLD</sequence>
<evidence type="ECO:0000256" key="1">
    <source>
        <dbReference type="ARBA" id="ARBA00004418"/>
    </source>
</evidence>
<name>A0ABV3PHI5_9HYPH</name>
<dbReference type="InterPro" id="IPR038352">
    <property type="entry name" value="Imelysin_sf"/>
</dbReference>
<evidence type="ECO:0000313" key="7">
    <source>
        <dbReference type="EMBL" id="MEW9305097.1"/>
    </source>
</evidence>
<keyword evidence="9" id="KW-1185">Reference proteome</keyword>
<feature type="domain" description="EfeO-type cupredoxin-like" evidence="6">
    <location>
        <begin position="28"/>
        <end position="126"/>
    </location>
</feature>
<keyword evidence="3" id="KW-0732">Signal</keyword>
<evidence type="ECO:0000259" key="5">
    <source>
        <dbReference type="Pfam" id="PF09375"/>
    </source>
</evidence>
<dbReference type="RefSeq" id="WP_367623260.1">
    <property type="nucleotide sequence ID" value="NZ_JBFNQD010000001.1"/>
</dbReference>
<evidence type="ECO:0000256" key="3">
    <source>
        <dbReference type="ARBA" id="ARBA00022729"/>
    </source>
</evidence>
<dbReference type="Gene3D" id="1.20.1420.20">
    <property type="entry name" value="M75 peptidase, HXXE motif"/>
    <property type="match status" value="1"/>
</dbReference>
<gene>
    <name evidence="7" type="primary">efeO</name>
    <name evidence="7" type="ORF">ABXS05_06095</name>
    <name evidence="8" type="ORF">ACETRX_00905</name>
</gene>
<dbReference type="Pfam" id="PF09375">
    <property type="entry name" value="Peptidase_M75"/>
    <property type="match status" value="1"/>
</dbReference>
<dbReference type="EMBL" id="JBHGPK010000001">
    <property type="protein sequence ID" value="MFC2248161.1"/>
    <property type="molecule type" value="Genomic_DNA"/>
</dbReference>
<comment type="caution">
    <text evidence="7">The sequence shown here is derived from an EMBL/GenBank/DDBJ whole genome shotgun (WGS) entry which is preliminary data.</text>
</comment>
<dbReference type="NCBIfam" id="NF007697">
    <property type="entry name" value="PRK10378.1"/>
    <property type="match status" value="1"/>
</dbReference>
<dbReference type="PANTHER" id="PTHR39192">
    <property type="entry name" value="IRON UPTAKE SYSTEM COMPONENT EFEO"/>
    <property type="match status" value="1"/>
</dbReference>
<dbReference type="InterPro" id="IPR018976">
    <property type="entry name" value="Imelysin-like"/>
</dbReference>
<dbReference type="SUPFAM" id="SSF49503">
    <property type="entry name" value="Cupredoxins"/>
    <property type="match status" value="1"/>
</dbReference>
<dbReference type="InterPro" id="IPR028096">
    <property type="entry name" value="EfeO_Cupredoxin"/>
</dbReference>
<organism evidence="7 9">
    <name type="scientific">Labrys neptuniae</name>
    <dbReference type="NCBI Taxonomy" id="376174"/>
    <lineage>
        <taxon>Bacteria</taxon>
        <taxon>Pseudomonadati</taxon>
        <taxon>Pseudomonadota</taxon>
        <taxon>Alphaproteobacteria</taxon>
        <taxon>Hyphomicrobiales</taxon>
        <taxon>Xanthobacteraceae</taxon>
        <taxon>Labrys</taxon>
    </lineage>
</organism>
<comment type="similarity">
    <text evidence="2">Belongs to the EfeM/EfeO family.</text>
</comment>
<keyword evidence="4" id="KW-0812">Transmembrane</keyword>
<evidence type="ECO:0000313" key="9">
    <source>
        <dbReference type="Proteomes" id="UP001555786"/>
    </source>
</evidence>
<dbReference type="InterPro" id="IPR053377">
    <property type="entry name" value="Iron_uptake_EfeM/EfeO"/>
</dbReference>
<dbReference type="EMBL" id="JBFNQD010000001">
    <property type="protein sequence ID" value="MEW9305097.1"/>
    <property type="molecule type" value="Genomic_DNA"/>
</dbReference>
<evidence type="ECO:0000256" key="4">
    <source>
        <dbReference type="SAM" id="Phobius"/>
    </source>
</evidence>
<dbReference type="Proteomes" id="UP001555786">
    <property type="component" value="Unassembled WGS sequence"/>
</dbReference>
<evidence type="ECO:0000313" key="10">
    <source>
        <dbReference type="Proteomes" id="UP001595190"/>
    </source>
</evidence>
<feature type="domain" description="Imelysin-like" evidence="5">
    <location>
        <begin position="149"/>
        <end position="382"/>
    </location>
</feature>
<accession>A0ABV3PHI5</accession>
<dbReference type="Gene3D" id="2.60.40.420">
    <property type="entry name" value="Cupredoxins - blue copper proteins"/>
    <property type="match status" value="1"/>
</dbReference>
<evidence type="ECO:0000313" key="8">
    <source>
        <dbReference type="EMBL" id="MFC2248161.1"/>
    </source>
</evidence>
<dbReference type="CDD" id="cd14656">
    <property type="entry name" value="Imelysin-like_EfeO"/>
    <property type="match status" value="1"/>
</dbReference>
<protein>
    <submittedName>
        <fullName evidence="7">Iron uptake system protein EfeO</fullName>
    </submittedName>
</protein>
<proteinExistence type="inferred from homology"/>
<dbReference type="Pfam" id="PF13473">
    <property type="entry name" value="Cupredoxin_1"/>
    <property type="match status" value="1"/>
</dbReference>
<dbReference type="InterPro" id="IPR050894">
    <property type="entry name" value="EfeM/EfeO_iron_uptake"/>
</dbReference>
<reference evidence="7 9" key="1">
    <citation type="submission" date="2024-07" db="EMBL/GenBank/DDBJ databases">
        <title>Description of Labrys sedimenti sp. nov., isolated from a diclofenac-degrading enrichment culture.</title>
        <authorList>
            <person name="Tancsics A."/>
            <person name="Csepanyi A."/>
        </authorList>
    </citation>
    <scope>NUCLEOTIDE SEQUENCE [LARGE SCALE GENOMIC DNA]</scope>
    <source>
        <strain evidence="7 9">LMG 23578</strain>
    </source>
</reference>
<dbReference type="InterPro" id="IPR008972">
    <property type="entry name" value="Cupredoxin"/>
</dbReference>
<reference evidence="8 10" key="2">
    <citation type="submission" date="2024-09" db="EMBL/GenBank/DDBJ databases">
        <title>Description of Labrys sedimenti sp. nov., isolated from a diclofenac-degrading enrichment culture, and genome-based reclassification of Labrys portucalensis as a later heterotypic synonym of Labrys neptuniae.</title>
        <authorList>
            <person name="Tancsics A."/>
            <person name="Csepanyi A."/>
        </authorList>
    </citation>
    <scope>NUCLEOTIDE SEQUENCE [LARGE SCALE GENOMIC DNA]</scope>
    <source>
        <strain evidence="8 10">LMG 23412</strain>
    </source>
</reference>
<evidence type="ECO:0000259" key="6">
    <source>
        <dbReference type="Pfam" id="PF13473"/>
    </source>
</evidence>
<keyword evidence="4" id="KW-1133">Transmembrane helix</keyword>
<evidence type="ECO:0000256" key="2">
    <source>
        <dbReference type="ARBA" id="ARBA00005989"/>
    </source>
</evidence>
<feature type="transmembrane region" description="Helical" evidence="4">
    <location>
        <begin position="6"/>
        <end position="30"/>
    </location>
</feature>
<dbReference type="InterPro" id="IPR034981">
    <property type="entry name" value="Imelysin-like_EfeO/Algp7"/>
</dbReference>
<comment type="subcellular location">
    <subcellularLocation>
        <location evidence="1">Periplasm</location>
    </subcellularLocation>
</comment>